<gene>
    <name evidence="1" type="ORF">SAMN02745110_02472</name>
</gene>
<organism evidence="1 2">
    <name type="scientific">Eubacterium ruminantium</name>
    <dbReference type="NCBI Taxonomy" id="42322"/>
    <lineage>
        <taxon>Bacteria</taxon>
        <taxon>Bacillati</taxon>
        <taxon>Bacillota</taxon>
        <taxon>Clostridia</taxon>
        <taxon>Eubacteriales</taxon>
        <taxon>Eubacteriaceae</taxon>
        <taxon>Eubacterium</taxon>
    </lineage>
</organism>
<reference evidence="1 2" key="1">
    <citation type="submission" date="2017-02" db="EMBL/GenBank/DDBJ databases">
        <authorList>
            <person name="Peterson S.W."/>
        </authorList>
    </citation>
    <scope>NUCLEOTIDE SEQUENCE [LARGE SCALE GENOMIC DNA]</scope>
    <source>
        <strain evidence="1 2">ATCC 17233</strain>
    </source>
</reference>
<dbReference type="AlphaFoldDB" id="A0A1T4QQM5"/>
<proteinExistence type="predicted"/>
<dbReference type="Proteomes" id="UP000189857">
    <property type="component" value="Unassembled WGS sequence"/>
</dbReference>
<name>A0A1T4QQM5_9FIRM</name>
<evidence type="ECO:0000313" key="2">
    <source>
        <dbReference type="Proteomes" id="UP000189857"/>
    </source>
</evidence>
<dbReference type="RefSeq" id="WP_078788248.1">
    <property type="nucleotide sequence ID" value="NZ_FMTO01000014.1"/>
</dbReference>
<accession>A0A1T4QQM5</accession>
<dbReference type="EMBL" id="FUXA01000025">
    <property type="protein sequence ID" value="SKA05984.1"/>
    <property type="molecule type" value="Genomic_DNA"/>
</dbReference>
<dbReference type="OrthoDB" id="9788304at2"/>
<sequence>MTIEEAIAFFKDMNECTYGNLEAVEMAIKALKQQPCEDCISRADVLGLAKKGVLISNSNYQSVCKAINELPSVTPIRKNSISRQAVYEQINCWIGSGEYRYTNATDYLIKRITDIESLEQQLCEDCISREKAKQFLYERLDRLNDDELYDIFSRIIDDMYNELPPVTLKAESEAAK</sequence>
<evidence type="ECO:0000313" key="1">
    <source>
        <dbReference type="EMBL" id="SKA05984.1"/>
    </source>
</evidence>
<keyword evidence="2" id="KW-1185">Reference proteome</keyword>
<protein>
    <submittedName>
        <fullName evidence="1">Uncharacterized protein</fullName>
    </submittedName>
</protein>